<keyword evidence="2" id="KW-0808">Transferase</keyword>
<organism evidence="2 3">
    <name type="scientific">Serratia entomophila</name>
    <dbReference type="NCBI Taxonomy" id="42906"/>
    <lineage>
        <taxon>Bacteria</taxon>
        <taxon>Pseudomonadati</taxon>
        <taxon>Pseudomonadota</taxon>
        <taxon>Gammaproteobacteria</taxon>
        <taxon>Enterobacterales</taxon>
        <taxon>Yersiniaceae</taxon>
        <taxon>Serratia</taxon>
    </lineage>
</organism>
<feature type="domain" description="GT44" evidence="1">
    <location>
        <begin position="154"/>
        <end position="331"/>
    </location>
</feature>
<proteinExistence type="predicted"/>
<dbReference type="Proteomes" id="UP001056873">
    <property type="component" value="Chromosome"/>
</dbReference>
<dbReference type="SUPFAM" id="SSF53448">
    <property type="entry name" value="Nucleotide-diphospho-sugar transferases"/>
    <property type="match status" value="1"/>
</dbReference>
<dbReference type="EMBL" id="CP074347">
    <property type="protein sequence ID" value="USV03055.1"/>
    <property type="molecule type" value="Genomic_DNA"/>
</dbReference>
<evidence type="ECO:0000313" key="3">
    <source>
        <dbReference type="Proteomes" id="UP001056873"/>
    </source>
</evidence>
<gene>
    <name evidence="2" type="ORF">KFQ06_11345</name>
</gene>
<evidence type="ECO:0000313" key="2">
    <source>
        <dbReference type="EMBL" id="USV03055.1"/>
    </source>
</evidence>
<evidence type="ECO:0000259" key="1">
    <source>
        <dbReference type="Pfam" id="PF12919"/>
    </source>
</evidence>
<dbReference type="GO" id="GO:0016740">
    <property type="term" value="F:transferase activity"/>
    <property type="evidence" value="ECO:0007669"/>
    <property type="project" value="UniProtKB-KW"/>
</dbReference>
<dbReference type="InterPro" id="IPR024770">
    <property type="entry name" value="TcdA/TcdB_cat"/>
</dbReference>
<dbReference type="Pfam" id="PF12919">
    <property type="entry name" value="TcdA_TcdB"/>
    <property type="match status" value="2"/>
</dbReference>
<keyword evidence="3" id="KW-1185">Reference proteome</keyword>
<dbReference type="RefSeq" id="WP_252961878.1">
    <property type="nucleotide sequence ID" value="NZ_CAMIPH010000003.1"/>
</dbReference>
<feature type="domain" description="GT44" evidence="1">
    <location>
        <begin position="21"/>
        <end position="94"/>
    </location>
</feature>
<dbReference type="InterPro" id="IPR029044">
    <property type="entry name" value="Nucleotide-diphossugar_trans"/>
</dbReference>
<accession>A0ABY5D0D6</accession>
<dbReference type="Gene3D" id="3.90.550.20">
    <property type="match status" value="1"/>
</dbReference>
<name>A0ABY5D0D6_9GAMM</name>
<sequence length="425" mass="49899">MSHQALGVDLSKMEKSSVPNILHFIWIGDLNEVNTHYIDIWKKTNKDKQIFFWYDKDSSLCHLLNNAIRDFVNAKKIKNKLKAELKIKNHAFKYIYPKIKTGFSFDELVIEFLINNEIPYQRPPKAIEDSWFDSRGFIKKRITELFCNDFDDFMKYYYYEIILRHNIASASDIIRLLIIYQYGGTYIDVDTLPYIDNIYHKLNKYIEKEGIVESDSFLLFKTICLLKKINSEEVRSEAGISCDENELGLDAVEFEEIKRLIELDLADFSLDMILPLGETYVHRNLLALGSLRRFKGVYFNNFISSHQKSKAVRIILRTMKKRYRYLERSNCIFDCYIDDKSRCYLTRILPWRTELITRDYCVTSVLTGPGLIVEVLLGLAYEVFDIECLVEPSSMAEYMQNPDFGIALFQHNIDTPDGACSTWRK</sequence>
<reference evidence="2" key="1">
    <citation type="journal article" date="2022" name="BMC Genomics">
        <title>Genome sequence of the entomopathogenic Serratia entomophila isolate 626 and characterisation of the species specific itaconate degradation pathway.</title>
        <authorList>
            <person name="Vaughan A.L."/>
            <person name="Altermann E."/>
            <person name="Glare T.R."/>
            <person name="Hurst M.R.H."/>
        </authorList>
    </citation>
    <scope>NUCLEOTIDE SEQUENCE</scope>
    <source>
        <strain evidence="2">626</strain>
    </source>
</reference>
<protein>
    <submittedName>
        <fullName evidence="2">Glycosyl transferase</fullName>
    </submittedName>
</protein>